<evidence type="ECO:0000313" key="2">
    <source>
        <dbReference type="EMBL" id="XAT63540.1"/>
    </source>
</evidence>
<dbReference type="GeneID" id="90449992"/>
<gene>
    <name evidence="2" type="ORF">LPQ35_09820</name>
</gene>
<evidence type="ECO:0000256" key="1">
    <source>
        <dbReference type="SAM" id="Phobius"/>
    </source>
</evidence>
<dbReference type="Proteomes" id="UP001492541">
    <property type="component" value="Chromosome"/>
</dbReference>
<accession>A0ABZ3H499</accession>
<evidence type="ECO:0000313" key="3">
    <source>
        <dbReference type="Proteomes" id="UP001492541"/>
    </source>
</evidence>
<keyword evidence="1" id="KW-1133">Transmembrane helix</keyword>
<sequence length="181" mass="19586">MIGLVAALVGGIIAGVKTPFVAPAIYLLSRYRKNPFLISFGVYCISLSYEFRVTNVFDLDPITVLSVLLPTILLLEDGLNEDRSGSFPEYLLAAFMLSGLIFREIFVFSTLLALMNMVAEDRAKRGAAILAAGALILAAGLFVIRSFLDVPGGASTQAAVVTSITAFAVLLFWRRADFEKI</sequence>
<dbReference type="RefSeq" id="WP_193807347.1">
    <property type="nucleotide sequence ID" value="NZ_CP087714.1"/>
</dbReference>
<feature type="transmembrane region" description="Helical" evidence="1">
    <location>
        <begin position="154"/>
        <end position="173"/>
    </location>
</feature>
<dbReference type="EMBL" id="CP087714">
    <property type="protein sequence ID" value="XAT63540.1"/>
    <property type="molecule type" value="Genomic_DNA"/>
</dbReference>
<organism evidence="2 3">
    <name type="scientific">Geoglobus acetivorans</name>
    <dbReference type="NCBI Taxonomy" id="565033"/>
    <lineage>
        <taxon>Archaea</taxon>
        <taxon>Methanobacteriati</taxon>
        <taxon>Methanobacteriota</taxon>
        <taxon>Archaeoglobi</taxon>
        <taxon>Archaeoglobales</taxon>
        <taxon>Archaeoglobaceae</taxon>
        <taxon>Geoglobus</taxon>
    </lineage>
</organism>
<evidence type="ECO:0008006" key="4">
    <source>
        <dbReference type="Google" id="ProtNLM"/>
    </source>
</evidence>
<name>A0ABZ3H499_GEOAI</name>
<feature type="transmembrane region" description="Helical" evidence="1">
    <location>
        <begin position="127"/>
        <end position="148"/>
    </location>
</feature>
<reference evidence="2 3" key="1">
    <citation type="submission" date="2021-11" db="EMBL/GenBank/DDBJ databases">
        <title>Whole genome of Geoglobus acetivorans.</title>
        <authorList>
            <person name="Liu D."/>
        </authorList>
    </citation>
    <scope>NUCLEOTIDE SEQUENCE [LARGE SCALE GENOMIC DNA]</scope>
    <source>
        <strain evidence="2 3">SBH6</strain>
    </source>
</reference>
<keyword evidence="1" id="KW-0472">Membrane</keyword>
<keyword evidence="3" id="KW-1185">Reference proteome</keyword>
<feature type="transmembrane region" description="Helical" evidence="1">
    <location>
        <begin position="90"/>
        <end position="115"/>
    </location>
</feature>
<proteinExistence type="predicted"/>
<protein>
    <recommendedName>
        <fullName evidence="4">Integral membrane protein</fullName>
    </recommendedName>
</protein>
<keyword evidence="1" id="KW-0812">Transmembrane</keyword>
<feature type="transmembrane region" description="Helical" evidence="1">
    <location>
        <begin position="6"/>
        <end position="28"/>
    </location>
</feature>